<feature type="compositionally biased region" description="Basic and acidic residues" evidence="1">
    <location>
        <begin position="80"/>
        <end position="91"/>
    </location>
</feature>
<evidence type="ECO:0000313" key="2">
    <source>
        <dbReference type="EMBL" id="KAJ1164605.1"/>
    </source>
</evidence>
<evidence type="ECO:0000313" key="3">
    <source>
        <dbReference type="Proteomes" id="UP001066276"/>
    </source>
</evidence>
<keyword evidence="3" id="KW-1185">Reference proteome</keyword>
<dbReference type="EMBL" id="JANPWB010000008">
    <property type="protein sequence ID" value="KAJ1164605.1"/>
    <property type="molecule type" value="Genomic_DNA"/>
</dbReference>
<evidence type="ECO:0000256" key="1">
    <source>
        <dbReference type="SAM" id="MobiDB-lite"/>
    </source>
</evidence>
<dbReference type="AlphaFoldDB" id="A0AAV7SKK6"/>
<reference evidence="2" key="1">
    <citation type="journal article" date="2022" name="bioRxiv">
        <title>Sequencing and chromosome-scale assembly of the giantPleurodeles waltlgenome.</title>
        <authorList>
            <person name="Brown T."/>
            <person name="Elewa A."/>
            <person name="Iarovenko S."/>
            <person name="Subramanian E."/>
            <person name="Araus A.J."/>
            <person name="Petzold A."/>
            <person name="Susuki M."/>
            <person name="Suzuki K.-i.T."/>
            <person name="Hayashi T."/>
            <person name="Toyoda A."/>
            <person name="Oliveira C."/>
            <person name="Osipova E."/>
            <person name="Leigh N.D."/>
            <person name="Simon A."/>
            <person name="Yun M.H."/>
        </authorList>
    </citation>
    <scope>NUCLEOTIDE SEQUENCE</scope>
    <source>
        <strain evidence="2">20211129_DDA</strain>
        <tissue evidence="2">Liver</tissue>
    </source>
</reference>
<name>A0AAV7SKK6_PLEWA</name>
<proteinExistence type="predicted"/>
<organism evidence="2 3">
    <name type="scientific">Pleurodeles waltl</name>
    <name type="common">Iberian ribbed newt</name>
    <dbReference type="NCBI Taxonomy" id="8319"/>
    <lineage>
        <taxon>Eukaryota</taxon>
        <taxon>Metazoa</taxon>
        <taxon>Chordata</taxon>
        <taxon>Craniata</taxon>
        <taxon>Vertebrata</taxon>
        <taxon>Euteleostomi</taxon>
        <taxon>Amphibia</taxon>
        <taxon>Batrachia</taxon>
        <taxon>Caudata</taxon>
        <taxon>Salamandroidea</taxon>
        <taxon>Salamandridae</taxon>
        <taxon>Pleurodelinae</taxon>
        <taxon>Pleurodeles</taxon>
    </lineage>
</organism>
<protein>
    <submittedName>
        <fullName evidence="2">Uncharacterized protein</fullName>
    </submittedName>
</protein>
<gene>
    <name evidence="2" type="ORF">NDU88_005040</name>
</gene>
<feature type="region of interest" description="Disordered" evidence="1">
    <location>
        <begin position="80"/>
        <end position="138"/>
    </location>
</feature>
<feature type="compositionally biased region" description="Basic and acidic residues" evidence="1">
    <location>
        <begin position="100"/>
        <end position="113"/>
    </location>
</feature>
<accession>A0AAV7SKK6</accession>
<comment type="caution">
    <text evidence="2">The sequence shown here is derived from an EMBL/GenBank/DDBJ whole genome shotgun (WGS) entry which is preliminary data.</text>
</comment>
<sequence length="225" mass="24439">MKTYVDRCQRAQETVFDEGDWVLVKQKRKWKPVTPFAVDPLRVVTCKGDTVKVHRPGHLKCSGPPTRPIAWLKVRGGPEVHFEGPDPEGKRVLGPNLRPTEGRKKNKKQDGGRDLTGVPGGPRSTTATPGSYPALPSVGQELQGDLAVPSGDPEPMNSGAQHFDCARLRTAEHTQHGGRHPREGSSGSRLEAIIPGFPRSSFGSSPLRATDRSLHGNAGGYFWEA</sequence>
<dbReference type="Proteomes" id="UP001066276">
    <property type="component" value="Chromosome 4_2"/>
</dbReference>